<reference evidence="1 2" key="1">
    <citation type="submission" date="2018-06" db="EMBL/GenBank/DDBJ databases">
        <title>Sphaerisporangium craniellae sp. nov., isolated from a marine sponge in the South China Sea.</title>
        <authorList>
            <person name="Li L."/>
        </authorList>
    </citation>
    <scope>NUCLEOTIDE SEQUENCE [LARGE SCALE GENOMIC DNA]</scope>
    <source>
        <strain evidence="1 2">LHW63015</strain>
    </source>
</reference>
<dbReference type="GO" id="GO:0046677">
    <property type="term" value="P:response to antibiotic"/>
    <property type="evidence" value="ECO:0007669"/>
    <property type="project" value="InterPro"/>
</dbReference>
<accession>A0A366LQI3</accession>
<comment type="caution">
    <text evidence="1">The sequence shown here is derived from an EMBL/GenBank/DDBJ whole genome shotgun (WGS) entry which is preliminary data.</text>
</comment>
<proteinExistence type="predicted"/>
<dbReference type="Pfam" id="PF05139">
    <property type="entry name" value="Erythro_esteras"/>
    <property type="match status" value="1"/>
</dbReference>
<dbReference type="SUPFAM" id="SSF159501">
    <property type="entry name" value="EreA/ChaN-like"/>
    <property type="match status" value="1"/>
</dbReference>
<dbReference type="Gene3D" id="1.20.1440.30">
    <property type="entry name" value="Biosynthetic Protein domain"/>
    <property type="match status" value="1"/>
</dbReference>
<gene>
    <name evidence="1" type="ORF">DP939_31895</name>
</gene>
<dbReference type="InterPro" id="IPR007815">
    <property type="entry name" value="Emycin_Estase"/>
</dbReference>
<dbReference type="EMBL" id="QMEY01000018">
    <property type="protein sequence ID" value="RBQ16215.1"/>
    <property type="molecule type" value="Genomic_DNA"/>
</dbReference>
<organism evidence="1 2">
    <name type="scientific">Spongiactinospora rosea</name>
    <dbReference type="NCBI Taxonomy" id="2248750"/>
    <lineage>
        <taxon>Bacteria</taxon>
        <taxon>Bacillati</taxon>
        <taxon>Actinomycetota</taxon>
        <taxon>Actinomycetes</taxon>
        <taxon>Streptosporangiales</taxon>
        <taxon>Streptosporangiaceae</taxon>
        <taxon>Spongiactinospora</taxon>
    </lineage>
</organism>
<keyword evidence="2" id="KW-1185">Reference proteome</keyword>
<dbReference type="OrthoDB" id="9810066at2"/>
<sequence>MTTHPATTPPRLSDRAVIPLRTLDPAAAPDDLEWLDDAIGDARIVAIGESAHYNREFFLLRHRVLRHLTERHGFGAYAMETGFTEGWRADAWVRGGEDRLDEVMAYGLTSLMGLWREMGAHLAWMRRHNGSAARPVGFYGIDLGGQNASVLPALDAVLAYLARADPDFRFDPALRETAAAAAATSAFGIPTALAAYAGLPAASKDALTAGLAGLAARMRGRRSEYVRRTTAEGFERALRSMHLALTLDSVVRDMVRGDQQSVLFNRDAEIADTVEWILQRQERIVLAAHNGHIQRQRAVLPGMDPVTPLGVHLADRLGEDYLIIGTTSGTGRMLNPDPVAFQSGTLFAPMRAPEPGSLDALMHASHDGPFATDLRRLSPADADAVRAATVQRAGLGEYYAPTSALDAYDLIVHLPEVTAATPDDAAIGCSPPEVREVF</sequence>
<dbReference type="Gene3D" id="3.30.1870.10">
    <property type="entry name" value="EreA-like, domain 2"/>
    <property type="match status" value="1"/>
</dbReference>
<dbReference type="RefSeq" id="WP_113984536.1">
    <property type="nucleotide sequence ID" value="NZ_QMEY01000018.1"/>
</dbReference>
<dbReference type="CDD" id="cd14728">
    <property type="entry name" value="Ere-like"/>
    <property type="match status" value="1"/>
</dbReference>
<dbReference type="Proteomes" id="UP000253303">
    <property type="component" value="Unassembled WGS sequence"/>
</dbReference>
<evidence type="ECO:0000313" key="2">
    <source>
        <dbReference type="Proteomes" id="UP000253303"/>
    </source>
</evidence>
<dbReference type="PANTHER" id="PTHR31299">
    <property type="entry name" value="ESTERASE, PUTATIVE (AFU_ORTHOLOGUE AFUA_1G05850)-RELATED"/>
    <property type="match status" value="1"/>
</dbReference>
<dbReference type="Gene3D" id="3.40.1660.10">
    <property type="entry name" value="EreA-like (biosynthetic domain)"/>
    <property type="match status" value="1"/>
</dbReference>
<evidence type="ECO:0000313" key="1">
    <source>
        <dbReference type="EMBL" id="RBQ16215.1"/>
    </source>
</evidence>
<protein>
    <submittedName>
        <fullName evidence="1">Erythromycin esterase family protein</fullName>
    </submittedName>
</protein>
<name>A0A366LQI3_9ACTN</name>
<dbReference type="AlphaFoldDB" id="A0A366LQI3"/>
<dbReference type="PANTHER" id="PTHR31299:SF0">
    <property type="entry name" value="ESTERASE, PUTATIVE (AFU_ORTHOLOGUE AFUA_1G05850)-RELATED"/>
    <property type="match status" value="1"/>
</dbReference>
<dbReference type="InterPro" id="IPR052036">
    <property type="entry name" value="Hydrolase/PRTase-associated"/>
</dbReference>